<comment type="caution">
    <text evidence="1">The sequence shown here is derived from an EMBL/GenBank/DDBJ whole genome shotgun (WGS) entry which is preliminary data.</text>
</comment>
<proteinExistence type="predicted"/>
<sequence length="132" mass="13040">MSVTSSAAVRTAKANVDLSAIGSDAVLTIYDGTRPATPDTAISGNNPLVVFTMTGAFGTVSDGVLTAATIPAASVTTAGTAAWARLATSGGTAVYDFAVSTETAATGDIQFAAVDMVAGVQVSIASFTLTEQ</sequence>
<keyword evidence="2" id="KW-1185">Reference proteome</keyword>
<name>A0A964E1P6_9PROT</name>
<dbReference type="RefSeq" id="WP_227324087.1">
    <property type="nucleotide sequence ID" value="NZ_JAESVB010000036.1"/>
</dbReference>
<dbReference type="AlphaFoldDB" id="A0A964E1P6"/>
<accession>A0A964E1P6</accession>
<evidence type="ECO:0000313" key="1">
    <source>
        <dbReference type="EMBL" id="MCB8878444.1"/>
    </source>
</evidence>
<evidence type="ECO:0000313" key="2">
    <source>
        <dbReference type="Proteomes" id="UP000708298"/>
    </source>
</evidence>
<reference evidence="1" key="1">
    <citation type="journal article" date="2021" name="Microorganisms">
        <title>Acidisoma silvae sp. nov. and Acidisomacellulosilytica sp. nov., Two Acidophilic Bacteria Isolated from Decaying Wood, Hydrolyzing Cellulose and Producing Poly-3-hydroxybutyrate.</title>
        <authorList>
            <person name="Mieszkin S."/>
            <person name="Pouder E."/>
            <person name="Uroz S."/>
            <person name="Simon-Colin C."/>
            <person name="Alain K."/>
        </authorList>
    </citation>
    <scope>NUCLEOTIDE SEQUENCE</scope>
    <source>
        <strain evidence="1">HW T2.11</strain>
    </source>
</reference>
<organism evidence="1 2">
    <name type="scientific">Acidisoma silvae</name>
    <dbReference type="NCBI Taxonomy" id="2802396"/>
    <lineage>
        <taxon>Bacteria</taxon>
        <taxon>Pseudomonadati</taxon>
        <taxon>Pseudomonadota</taxon>
        <taxon>Alphaproteobacteria</taxon>
        <taxon>Acetobacterales</taxon>
        <taxon>Acidocellaceae</taxon>
        <taxon>Acidisoma</taxon>
    </lineage>
</organism>
<reference evidence="1" key="2">
    <citation type="submission" date="2021-01" db="EMBL/GenBank/DDBJ databases">
        <authorList>
            <person name="Mieszkin S."/>
            <person name="Pouder E."/>
            <person name="Alain K."/>
        </authorList>
    </citation>
    <scope>NUCLEOTIDE SEQUENCE</scope>
    <source>
        <strain evidence="1">HW T2.11</strain>
    </source>
</reference>
<dbReference type="Proteomes" id="UP000708298">
    <property type="component" value="Unassembled WGS sequence"/>
</dbReference>
<dbReference type="EMBL" id="JAESVB010000036">
    <property type="protein sequence ID" value="MCB8878444.1"/>
    <property type="molecule type" value="Genomic_DNA"/>
</dbReference>
<gene>
    <name evidence="1" type="ORF">ASILVAE211_24930</name>
</gene>
<protein>
    <submittedName>
        <fullName evidence="1">Uncharacterized protein</fullName>
    </submittedName>
</protein>